<proteinExistence type="predicted"/>
<comment type="caution">
    <text evidence="1">The sequence shown here is derived from an EMBL/GenBank/DDBJ whole genome shotgun (WGS) entry which is preliminary data.</text>
</comment>
<accession>A0ACB9KNE3</accession>
<reference evidence="1 2" key="1">
    <citation type="journal article" date="2022" name="DNA Res.">
        <title>Chromosomal-level genome assembly of the orchid tree Bauhinia variegata (Leguminosae; Cercidoideae) supports the allotetraploid origin hypothesis of Bauhinia.</title>
        <authorList>
            <person name="Zhong Y."/>
            <person name="Chen Y."/>
            <person name="Zheng D."/>
            <person name="Pang J."/>
            <person name="Liu Y."/>
            <person name="Luo S."/>
            <person name="Meng S."/>
            <person name="Qian L."/>
            <person name="Wei D."/>
            <person name="Dai S."/>
            <person name="Zhou R."/>
        </authorList>
    </citation>
    <scope>NUCLEOTIDE SEQUENCE [LARGE SCALE GENOMIC DNA]</scope>
    <source>
        <strain evidence="1">BV-YZ2020</strain>
    </source>
</reference>
<keyword evidence="2" id="KW-1185">Reference proteome</keyword>
<protein>
    <submittedName>
        <fullName evidence="1">Uncharacterized protein</fullName>
    </submittedName>
</protein>
<gene>
    <name evidence="1" type="ORF">L6164_032319</name>
</gene>
<dbReference type="EMBL" id="CM039438">
    <property type="protein sequence ID" value="KAI4298802.1"/>
    <property type="molecule type" value="Genomic_DNA"/>
</dbReference>
<organism evidence="1 2">
    <name type="scientific">Bauhinia variegata</name>
    <name type="common">Purple orchid tree</name>
    <name type="synonym">Phanera variegata</name>
    <dbReference type="NCBI Taxonomy" id="167791"/>
    <lineage>
        <taxon>Eukaryota</taxon>
        <taxon>Viridiplantae</taxon>
        <taxon>Streptophyta</taxon>
        <taxon>Embryophyta</taxon>
        <taxon>Tracheophyta</taxon>
        <taxon>Spermatophyta</taxon>
        <taxon>Magnoliopsida</taxon>
        <taxon>eudicotyledons</taxon>
        <taxon>Gunneridae</taxon>
        <taxon>Pentapetalae</taxon>
        <taxon>rosids</taxon>
        <taxon>fabids</taxon>
        <taxon>Fabales</taxon>
        <taxon>Fabaceae</taxon>
        <taxon>Cercidoideae</taxon>
        <taxon>Cercideae</taxon>
        <taxon>Bauhiniinae</taxon>
        <taxon>Bauhinia</taxon>
    </lineage>
</organism>
<sequence>MINGYEIPIKTKVIVNAWALGRDPNYWYDAESFIPERFHGTCFDFKGTNFEYLPFGAGRRMCPGISFGIANVELALAKLLYHFNWELPNGMKPENFDMTESFGVGVGRKNKLYLVPTPYNPSLYENGN</sequence>
<evidence type="ECO:0000313" key="1">
    <source>
        <dbReference type="EMBL" id="KAI4298802.1"/>
    </source>
</evidence>
<name>A0ACB9KNE3_BAUVA</name>
<evidence type="ECO:0000313" key="2">
    <source>
        <dbReference type="Proteomes" id="UP000828941"/>
    </source>
</evidence>
<dbReference type="Proteomes" id="UP000828941">
    <property type="component" value="Chromosome 13"/>
</dbReference>